<dbReference type="HAMAP" id="MF_00476">
    <property type="entry name" value="NikR"/>
    <property type="match status" value="1"/>
</dbReference>
<dbReference type="InterPro" id="IPR014160">
    <property type="entry name" value="Nickel_NikR_proteobac"/>
</dbReference>
<evidence type="ECO:0000256" key="3">
    <source>
        <dbReference type="ARBA" id="ARBA00022723"/>
    </source>
</evidence>
<dbReference type="NCBIfam" id="NF002815">
    <property type="entry name" value="PRK02967.1"/>
    <property type="match status" value="1"/>
</dbReference>
<comment type="cofactor">
    <cofactor evidence="8">
        <name>Ni(2+)</name>
        <dbReference type="ChEBI" id="CHEBI:49786"/>
    </cofactor>
    <text evidence="8">Binds 1 nickel ion per subunit.</text>
</comment>
<feature type="domain" description="Transcription factor NikR nickel binding C-terminal" evidence="10">
    <location>
        <begin position="54"/>
        <end position="129"/>
    </location>
</feature>
<dbReference type="InterPro" id="IPR002145">
    <property type="entry name" value="CopG"/>
</dbReference>
<dbReference type="PANTHER" id="PTHR34719">
    <property type="entry name" value="NICKEL-RESPONSIVE REGULATOR"/>
    <property type="match status" value="1"/>
</dbReference>
<dbReference type="InterPro" id="IPR027271">
    <property type="entry name" value="Acetolactate_synth/TF_NikR_C"/>
</dbReference>
<keyword evidence="12" id="KW-1185">Reference proteome</keyword>
<dbReference type="InterPro" id="IPR050192">
    <property type="entry name" value="CopG/NikR_regulator"/>
</dbReference>
<protein>
    <recommendedName>
        <fullName evidence="8">Putative nickel-responsive regulator</fullName>
    </recommendedName>
</protein>
<dbReference type="SUPFAM" id="SSF47598">
    <property type="entry name" value="Ribbon-helix-helix"/>
    <property type="match status" value="1"/>
</dbReference>
<dbReference type="InterPro" id="IPR045865">
    <property type="entry name" value="ACT-like_dom_sf"/>
</dbReference>
<feature type="binding site" evidence="8">
    <location>
        <position position="96"/>
    </location>
    <ligand>
        <name>Ni(2+)</name>
        <dbReference type="ChEBI" id="CHEBI:49786"/>
    </ligand>
</feature>
<comment type="caution">
    <text evidence="11">The sequence shown here is derived from an EMBL/GenBank/DDBJ whole genome shotgun (WGS) entry which is preliminary data.</text>
</comment>
<evidence type="ECO:0000256" key="6">
    <source>
        <dbReference type="ARBA" id="ARBA00023163"/>
    </source>
</evidence>
<evidence type="ECO:0000256" key="4">
    <source>
        <dbReference type="ARBA" id="ARBA00023015"/>
    </source>
</evidence>
<feature type="binding site" evidence="8">
    <location>
        <position position="90"/>
    </location>
    <ligand>
        <name>Ni(2+)</name>
        <dbReference type="ChEBI" id="CHEBI:49786"/>
    </ligand>
</feature>
<keyword evidence="3 8" id="KW-0479">Metal-binding</keyword>
<evidence type="ECO:0000256" key="5">
    <source>
        <dbReference type="ARBA" id="ARBA00023125"/>
    </source>
</evidence>
<comment type="function">
    <text evidence="7">Transcriptional repressor of the nikABCDE operon. Is active in the presence of excessive concentrations of intracellular nickel.</text>
</comment>
<evidence type="ECO:0000259" key="10">
    <source>
        <dbReference type="Pfam" id="PF08753"/>
    </source>
</evidence>
<organism evidence="11 12">
    <name type="scientific">Zavarzinia compransoris</name>
    <dbReference type="NCBI Taxonomy" id="1264899"/>
    <lineage>
        <taxon>Bacteria</taxon>
        <taxon>Pseudomonadati</taxon>
        <taxon>Pseudomonadota</taxon>
        <taxon>Alphaproteobacteria</taxon>
        <taxon>Rhodospirillales</taxon>
        <taxon>Zavarziniaceae</taxon>
        <taxon>Zavarzinia</taxon>
    </lineage>
</organism>
<name>A0A317ECH9_9PROT</name>
<dbReference type="EMBL" id="QGLF01000001">
    <property type="protein sequence ID" value="PWR23994.1"/>
    <property type="molecule type" value="Genomic_DNA"/>
</dbReference>
<dbReference type="GO" id="GO:0016151">
    <property type="term" value="F:nickel cation binding"/>
    <property type="evidence" value="ECO:0007669"/>
    <property type="project" value="UniProtKB-UniRule"/>
</dbReference>
<dbReference type="Pfam" id="PF08753">
    <property type="entry name" value="NikR_C"/>
    <property type="match status" value="1"/>
</dbReference>
<keyword evidence="4 8" id="KW-0805">Transcription regulation</keyword>
<dbReference type="InterPro" id="IPR014864">
    <property type="entry name" value="TF_NikR_Ni-bd_C"/>
</dbReference>
<dbReference type="Gene3D" id="1.10.1220.10">
    <property type="entry name" value="Met repressor-like"/>
    <property type="match status" value="1"/>
</dbReference>
<sequence length="152" mass="16832">MQRVTITLDNDLIEELDRFMAARQYDNRSEAIRDLVRAGLGEVGVGEGGDRPCVAALVYVFDHHRRDLANRLTNAHHDHHDLSLATTHVHLDHDRCLEVALLRGASGEVRHFADHVMAERGVRHGRLVIVPAEGEAGGEDHSHPHCHGQGGD</sequence>
<evidence type="ECO:0000313" key="11">
    <source>
        <dbReference type="EMBL" id="PWR23994.1"/>
    </source>
</evidence>
<feature type="binding site" evidence="8">
    <location>
        <position position="77"/>
    </location>
    <ligand>
        <name>Ni(2+)</name>
        <dbReference type="ChEBI" id="CHEBI:49786"/>
    </ligand>
</feature>
<evidence type="ECO:0000256" key="1">
    <source>
        <dbReference type="ARBA" id="ARBA00008478"/>
    </source>
</evidence>
<dbReference type="Pfam" id="PF01402">
    <property type="entry name" value="RHH_1"/>
    <property type="match status" value="1"/>
</dbReference>
<dbReference type="AlphaFoldDB" id="A0A317ECH9"/>
<dbReference type="InterPro" id="IPR013321">
    <property type="entry name" value="Arc_rbn_hlx_hlx"/>
</dbReference>
<feature type="domain" description="Ribbon-helix-helix protein CopG" evidence="9">
    <location>
        <begin position="3"/>
        <end position="40"/>
    </location>
</feature>
<dbReference type="GO" id="GO:0003677">
    <property type="term" value="F:DNA binding"/>
    <property type="evidence" value="ECO:0007669"/>
    <property type="project" value="UniProtKB-KW"/>
</dbReference>
<dbReference type="NCBIfam" id="NF003381">
    <property type="entry name" value="PRK04460.1"/>
    <property type="match status" value="1"/>
</dbReference>
<dbReference type="OrthoDB" id="9806294at2"/>
<dbReference type="SUPFAM" id="SSF55021">
    <property type="entry name" value="ACT-like"/>
    <property type="match status" value="1"/>
</dbReference>
<reference evidence="12" key="1">
    <citation type="submission" date="2018-05" db="EMBL/GenBank/DDBJ databases">
        <title>Zavarzinia sp. HR-AS.</title>
        <authorList>
            <person name="Lee Y."/>
            <person name="Jeon C.O."/>
        </authorList>
    </citation>
    <scope>NUCLEOTIDE SEQUENCE [LARGE SCALE GENOMIC DNA]</scope>
    <source>
        <strain evidence="12">DSM 1231</strain>
    </source>
</reference>
<dbReference type="GO" id="GO:0003700">
    <property type="term" value="F:DNA-binding transcription factor activity"/>
    <property type="evidence" value="ECO:0007669"/>
    <property type="project" value="UniProtKB-UniRule"/>
</dbReference>
<keyword evidence="6 8" id="KW-0804">Transcription</keyword>
<accession>A0A317ECH9</accession>
<dbReference type="PANTHER" id="PTHR34719:SF2">
    <property type="entry name" value="NICKEL-RESPONSIVE REGULATOR"/>
    <property type="match status" value="1"/>
</dbReference>
<keyword evidence="5 8" id="KW-0238">DNA-binding</keyword>
<dbReference type="InterPro" id="IPR010985">
    <property type="entry name" value="Ribbon_hlx_hlx"/>
</dbReference>
<dbReference type="RefSeq" id="WP_109920025.1">
    <property type="nucleotide sequence ID" value="NZ_QGLF01000001.1"/>
</dbReference>
<feature type="binding site" evidence="8">
    <location>
        <position position="88"/>
    </location>
    <ligand>
        <name>Ni(2+)</name>
        <dbReference type="ChEBI" id="CHEBI:49786"/>
    </ligand>
</feature>
<evidence type="ECO:0000313" key="12">
    <source>
        <dbReference type="Proteomes" id="UP000246077"/>
    </source>
</evidence>
<dbReference type="InterPro" id="IPR022988">
    <property type="entry name" value="Ni_resp_reg_NikR"/>
</dbReference>
<gene>
    <name evidence="11" type="ORF">DKG75_05485</name>
</gene>
<evidence type="ECO:0000256" key="8">
    <source>
        <dbReference type="HAMAP-Rule" id="MF_00476"/>
    </source>
</evidence>
<dbReference type="Gene3D" id="3.30.70.1150">
    <property type="entry name" value="ACT-like. Chain A, domain 2"/>
    <property type="match status" value="1"/>
</dbReference>
<dbReference type="GO" id="GO:0010045">
    <property type="term" value="P:response to nickel cation"/>
    <property type="evidence" value="ECO:0007669"/>
    <property type="project" value="InterPro"/>
</dbReference>
<comment type="similarity">
    <text evidence="1 8">Belongs to the transcriptional regulatory CopG/NikR family.</text>
</comment>
<evidence type="ECO:0000256" key="7">
    <source>
        <dbReference type="ARBA" id="ARBA00024723"/>
    </source>
</evidence>
<dbReference type="CDD" id="cd22231">
    <property type="entry name" value="RHH_NikR_HicB-like"/>
    <property type="match status" value="1"/>
</dbReference>
<comment type="function">
    <text evidence="8">Transcriptional regulator.</text>
</comment>
<keyword evidence="2 8" id="KW-0533">Nickel</keyword>
<dbReference type="NCBIfam" id="TIGR02793">
    <property type="entry name" value="nikR"/>
    <property type="match status" value="1"/>
</dbReference>
<evidence type="ECO:0000256" key="2">
    <source>
        <dbReference type="ARBA" id="ARBA00022596"/>
    </source>
</evidence>
<evidence type="ECO:0000259" key="9">
    <source>
        <dbReference type="Pfam" id="PF01402"/>
    </source>
</evidence>
<proteinExistence type="inferred from homology"/>
<dbReference type="Proteomes" id="UP000246077">
    <property type="component" value="Unassembled WGS sequence"/>
</dbReference>